<reference evidence="1 2" key="1">
    <citation type="journal article" date="2024" name="Nat. Commun.">
        <title>Phylogenomics reveals the evolutionary origins of lichenization in chlorophyte algae.</title>
        <authorList>
            <person name="Puginier C."/>
            <person name="Libourel C."/>
            <person name="Otte J."/>
            <person name="Skaloud P."/>
            <person name="Haon M."/>
            <person name="Grisel S."/>
            <person name="Petersen M."/>
            <person name="Berrin J.G."/>
            <person name="Delaux P.M."/>
            <person name="Dal Grande F."/>
            <person name="Keller J."/>
        </authorList>
    </citation>
    <scope>NUCLEOTIDE SEQUENCE [LARGE SCALE GENOMIC DNA]</scope>
    <source>
        <strain evidence="1 2">SAG 2036</strain>
    </source>
</reference>
<protein>
    <recommendedName>
        <fullName evidence="3">Carboxymuconolactone decarboxylase-like domain-containing protein</fullName>
    </recommendedName>
</protein>
<dbReference type="SUPFAM" id="SSF69118">
    <property type="entry name" value="AhpD-like"/>
    <property type="match status" value="1"/>
</dbReference>
<evidence type="ECO:0000313" key="1">
    <source>
        <dbReference type="EMBL" id="KAK9807216.1"/>
    </source>
</evidence>
<evidence type="ECO:0000313" key="2">
    <source>
        <dbReference type="Proteomes" id="UP001465755"/>
    </source>
</evidence>
<dbReference type="EMBL" id="JALJOQ010000033">
    <property type="protein sequence ID" value="KAK9807216.1"/>
    <property type="molecule type" value="Genomic_DNA"/>
</dbReference>
<accession>A0AAW1PCN0</accession>
<evidence type="ECO:0008006" key="3">
    <source>
        <dbReference type="Google" id="ProtNLM"/>
    </source>
</evidence>
<dbReference type="Proteomes" id="UP001465755">
    <property type="component" value="Unassembled WGS sequence"/>
</dbReference>
<comment type="caution">
    <text evidence="1">The sequence shown here is derived from an EMBL/GenBank/DDBJ whole genome shotgun (WGS) entry which is preliminary data.</text>
</comment>
<dbReference type="AlphaFoldDB" id="A0AAW1PCN0"/>
<name>A0AAW1PCN0_9CHLO</name>
<proteinExistence type="predicted"/>
<sequence>MPLSQKDEALVQLFMAGCHHRWDDLTEMGQTCYSAGCSVPEVRGCIRHLIVAAGYTTCLAAGSRLLAAQLLPVDTPGKVSGPPGNAFELVFDKVAPAVRNQLHQVDPVLGAYISRHAYGDVYSSPGISLRQKELLMCAYLGQANMSDQLFSHIYAAMRFGSDREACEQAMDIGFQRSDANKDEPVEMALRQLDMAAFKMVREFPKGAPEEPEIELLDSSCVCIPELEDAPIRSSGRKTKSGGKSWAAKLTPILTGYYSDVDAGLGGLGGLPTP</sequence>
<organism evidence="1 2">
    <name type="scientific">Symbiochloris irregularis</name>
    <dbReference type="NCBI Taxonomy" id="706552"/>
    <lineage>
        <taxon>Eukaryota</taxon>
        <taxon>Viridiplantae</taxon>
        <taxon>Chlorophyta</taxon>
        <taxon>core chlorophytes</taxon>
        <taxon>Trebouxiophyceae</taxon>
        <taxon>Trebouxiales</taxon>
        <taxon>Trebouxiaceae</taxon>
        <taxon>Symbiochloris</taxon>
    </lineage>
</organism>
<dbReference type="InterPro" id="IPR029032">
    <property type="entry name" value="AhpD-like"/>
</dbReference>
<keyword evidence="2" id="KW-1185">Reference proteome</keyword>
<gene>
    <name evidence="1" type="ORF">WJX73_010028</name>
</gene>
<dbReference type="Gene3D" id="1.20.1290.10">
    <property type="entry name" value="AhpD-like"/>
    <property type="match status" value="1"/>
</dbReference>